<evidence type="ECO:0000313" key="1">
    <source>
        <dbReference type="EMBL" id="OJZ92822.1"/>
    </source>
</evidence>
<name>A0A1M3U1K5_ASPLC</name>
<protein>
    <submittedName>
        <fullName evidence="1">Uncharacterized protein</fullName>
    </submittedName>
</protein>
<evidence type="ECO:0000313" key="2">
    <source>
        <dbReference type="Proteomes" id="UP000184063"/>
    </source>
</evidence>
<organism evidence="1 2">
    <name type="scientific">Aspergillus luchuensis (strain CBS 106.47)</name>
    <dbReference type="NCBI Taxonomy" id="1137211"/>
    <lineage>
        <taxon>Eukaryota</taxon>
        <taxon>Fungi</taxon>
        <taxon>Dikarya</taxon>
        <taxon>Ascomycota</taxon>
        <taxon>Pezizomycotina</taxon>
        <taxon>Eurotiomycetes</taxon>
        <taxon>Eurotiomycetidae</taxon>
        <taxon>Eurotiales</taxon>
        <taxon>Aspergillaceae</taxon>
        <taxon>Aspergillus</taxon>
        <taxon>Aspergillus subgen. Circumdati</taxon>
    </lineage>
</organism>
<dbReference type="VEuPathDB" id="FungiDB:ASPFODRAFT_278339"/>
<dbReference type="Proteomes" id="UP000184063">
    <property type="component" value="Unassembled WGS sequence"/>
</dbReference>
<dbReference type="AlphaFoldDB" id="A0A1M3U1K5"/>
<reference evidence="2" key="1">
    <citation type="journal article" date="2017" name="Genome Biol.">
        <title>Comparative genomics reveals high biological diversity and specific adaptations in the industrially and medically important fungal genus Aspergillus.</title>
        <authorList>
            <person name="de Vries R.P."/>
            <person name="Riley R."/>
            <person name="Wiebenga A."/>
            <person name="Aguilar-Osorio G."/>
            <person name="Amillis S."/>
            <person name="Uchima C.A."/>
            <person name="Anderluh G."/>
            <person name="Asadollahi M."/>
            <person name="Askin M."/>
            <person name="Barry K."/>
            <person name="Battaglia E."/>
            <person name="Bayram O."/>
            <person name="Benocci T."/>
            <person name="Braus-Stromeyer S.A."/>
            <person name="Caldana C."/>
            <person name="Canovas D."/>
            <person name="Cerqueira G.C."/>
            <person name="Chen F."/>
            <person name="Chen W."/>
            <person name="Choi C."/>
            <person name="Clum A."/>
            <person name="Dos Santos R.A."/>
            <person name="Damasio A.R."/>
            <person name="Diallinas G."/>
            <person name="Emri T."/>
            <person name="Fekete E."/>
            <person name="Flipphi M."/>
            <person name="Freyberg S."/>
            <person name="Gallo A."/>
            <person name="Gournas C."/>
            <person name="Habgood R."/>
            <person name="Hainaut M."/>
            <person name="Harispe M.L."/>
            <person name="Henrissat B."/>
            <person name="Hilden K.S."/>
            <person name="Hope R."/>
            <person name="Hossain A."/>
            <person name="Karabika E."/>
            <person name="Karaffa L."/>
            <person name="Karanyi Z."/>
            <person name="Krasevec N."/>
            <person name="Kuo A."/>
            <person name="Kusch H."/>
            <person name="LaButti K."/>
            <person name="Lagendijk E.L."/>
            <person name="Lapidus A."/>
            <person name="Levasseur A."/>
            <person name="Lindquist E."/>
            <person name="Lipzen A."/>
            <person name="Logrieco A.F."/>
            <person name="MacCabe A."/>
            <person name="Maekelae M.R."/>
            <person name="Malavazi I."/>
            <person name="Melin P."/>
            <person name="Meyer V."/>
            <person name="Mielnichuk N."/>
            <person name="Miskei M."/>
            <person name="Molnar A.P."/>
            <person name="Mule G."/>
            <person name="Ngan C.Y."/>
            <person name="Orejas M."/>
            <person name="Orosz E."/>
            <person name="Ouedraogo J.P."/>
            <person name="Overkamp K.M."/>
            <person name="Park H.-S."/>
            <person name="Perrone G."/>
            <person name="Piumi F."/>
            <person name="Punt P.J."/>
            <person name="Ram A.F."/>
            <person name="Ramon A."/>
            <person name="Rauscher S."/>
            <person name="Record E."/>
            <person name="Riano-Pachon D.M."/>
            <person name="Robert V."/>
            <person name="Roehrig J."/>
            <person name="Ruller R."/>
            <person name="Salamov A."/>
            <person name="Salih N.S."/>
            <person name="Samson R.A."/>
            <person name="Sandor E."/>
            <person name="Sanguinetti M."/>
            <person name="Schuetze T."/>
            <person name="Sepcic K."/>
            <person name="Shelest E."/>
            <person name="Sherlock G."/>
            <person name="Sophianopoulou V."/>
            <person name="Squina F.M."/>
            <person name="Sun H."/>
            <person name="Susca A."/>
            <person name="Todd R.B."/>
            <person name="Tsang A."/>
            <person name="Unkles S.E."/>
            <person name="van de Wiele N."/>
            <person name="van Rossen-Uffink D."/>
            <person name="Oliveira J.V."/>
            <person name="Vesth T.C."/>
            <person name="Visser J."/>
            <person name="Yu J.-H."/>
            <person name="Zhou M."/>
            <person name="Andersen M.R."/>
            <person name="Archer D.B."/>
            <person name="Baker S.E."/>
            <person name="Benoit I."/>
            <person name="Brakhage A.A."/>
            <person name="Braus G.H."/>
            <person name="Fischer R."/>
            <person name="Frisvad J.C."/>
            <person name="Goldman G.H."/>
            <person name="Houbraken J."/>
            <person name="Oakley B."/>
            <person name="Pocsi I."/>
            <person name="Scazzocchio C."/>
            <person name="Seiboth B."/>
            <person name="vanKuyk P.A."/>
            <person name="Wortman J."/>
            <person name="Dyer P.S."/>
            <person name="Grigoriev I.V."/>
        </authorList>
    </citation>
    <scope>NUCLEOTIDE SEQUENCE [LARGE SCALE GENOMIC DNA]</scope>
    <source>
        <strain evidence="2">CBS 106.47</strain>
    </source>
</reference>
<proteinExistence type="predicted"/>
<dbReference type="EMBL" id="KV878236">
    <property type="protein sequence ID" value="OJZ92822.1"/>
    <property type="molecule type" value="Genomic_DNA"/>
</dbReference>
<sequence>MSTLVALTCLPGHSRSSFCSVSFSYSLWRPETLRSARVFRFVLLTHHEIPCARIMTQLDANFALIRMERNFTCKCSRTSPIHQSVAPNPLDTSSNTFVVVKIFESYGSRHSTHLPRCVINIVYGVTFTWCLSQMLRPSYAI</sequence>
<gene>
    <name evidence="1" type="ORF">ASPFODRAFT_278339</name>
</gene>
<accession>A0A1M3U1K5</accession>